<dbReference type="KEGG" id="sse:Ssed_1027"/>
<dbReference type="Pfam" id="PF01569">
    <property type="entry name" value="PAP2"/>
    <property type="match status" value="1"/>
</dbReference>
<dbReference type="RefSeq" id="WP_012141374.1">
    <property type="nucleotide sequence ID" value="NC_009831.1"/>
</dbReference>
<dbReference type="InterPro" id="IPR036938">
    <property type="entry name" value="PAP2/HPO_sf"/>
</dbReference>
<keyword evidence="7" id="KW-1185">Reference proteome</keyword>
<dbReference type="Gene3D" id="2.40.160.20">
    <property type="match status" value="1"/>
</dbReference>
<dbReference type="HOGENOM" id="CLU_619478_0_0_6"/>
<dbReference type="PANTHER" id="PTHR14969:SF13">
    <property type="entry name" value="AT30094P"/>
    <property type="match status" value="1"/>
</dbReference>
<keyword evidence="4" id="KW-0732">Signal</keyword>
<dbReference type="Gene3D" id="1.20.144.10">
    <property type="entry name" value="Phosphatidic acid phosphatase type 2/haloperoxidase"/>
    <property type="match status" value="1"/>
</dbReference>
<dbReference type="GO" id="GO:0050380">
    <property type="term" value="F:undecaprenyl-diphosphatase activity"/>
    <property type="evidence" value="ECO:0007669"/>
    <property type="project" value="UniProtKB-EC"/>
</dbReference>
<protein>
    <recommendedName>
        <fullName evidence="1">undecaprenyl-diphosphate phosphatase</fullName>
        <ecNumber evidence="1">3.6.1.27</ecNumber>
    </recommendedName>
    <alternativeName>
        <fullName evidence="2">Undecaprenyl pyrophosphate phosphatase</fullName>
    </alternativeName>
</protein>
<evidence type="ECO:0000313" key="7">
    <source>
        <dbReference type="Proteomes" id="UP000002015"/>
    </source>
</evidence>
<evidence type="ECO:0000256" key="2">
    <source>
        <dbReference type="ARBA" id="ARBA00032707"/>
    </source>
</evidence>
<reference evidence="6 7" key="1">
    <citation type="submission" date="2007-08" db="EMBL/GenBank/DDBJ databases">
        <title>Complete sequence of Shewanella sediminis HAW-EB3.</title>
        <authorList>
            <consortium name="US DOE Joint Genome Institute"/>
            <person name="Copeland A."/>
            <person name="Lucas S."/>
            <person name="Lapidus A."/>
            <person name="Barry K."/>
            <person name="Glavina del Rio T."/>
            <person name="Dalin E."/>
            <person name="Tice H."/>
            <person name="Pitluck S."/>
            <person name="Chertkov O."/>
            <person name="Brettin T."/>
            <person name="Bruce D."/>
            <person name="Detter J.C."/>
            <person name="Han C."/>
            <person name="Schmutz J."/>
            <person name="Larimer F."/>
            <person name="Land M."/>
            <person name="Hauser L."/>
            <person name="Kyrpides N."/>
            <person name="Kim E."/>
            <person name="Zhao J.-S."/>
            <person name="Richardson P."/>
        </authorList>
    </citation>
    <scope>NUCLEOTIDE SEQUENCE [LARGE SCALE GENOMIC DNA]</scope>
    <source>
        <strain evidence="6 7">HAW-EB3</strain>
    </source>
</reference>
<dbReference type="AlphaFoldDB" id="A8FS15"/>
<evidence type="ECO:0000256" key="4">
    <source>
        <dbReference type="SAM" id="SignalP"/>
    </source>
</evidence>
<dbReference type="OrthoDB" id="9773582at2"/>
<dbReference type="SUPFAM" id="SSF48317">
    <property type="entry name" value="Acid phosphatase/Vanadium-dependent haloperoxidase"/>
    <property type="match status" value="1"/>
</dbReference>
<name>A8FS15_SHESH</name>
<evidence type="ECO:0000256" key="3">
    <source>
        <dbReference type="ARBA" id="ARBA00047594"/>
    </source>
</evidence>
<sequence length="437" mass="47620" precursor="true">MKIKIKQIAAAISIGLLSTSALAQSEIFAGQSGTISDIGDVVQILLPAGGLAGSLWIGDTEGAWQLTKGVATTSAITHGLKFSYERLRPDGSEHNSFPSGHTSAAFSGAAYIHHRYGNAWGIPAYGAAAFVGASRVWANRHYLDDVMAGGSIAVLSSLYWTEPYNQSDFVISPTIGEGSVGLSVNYTPGRAGAKSDLSSKHKSDWGKVNKSYRNSYELFIGGADTNENSIQDAGGQAFDLYDFSRESEPHTYSSARVKWGLDEAQYLYFSFTPFESRDTSKLNEDIHFGGKQYRAGKEVVSAYRLYGLTADYLFELLPNSDWKLDVGAGVSVNHLSIRLDDIEGDNLSEREDWFIAPAAIAEVGYQFTDSISANIGYRASFSGTADSQDVWVSFDYRFDERWSTSLVAGQFEQQIETNELINDLSLAYGGFTVAYAF</sequence>
<dbReference type="InterPro" id="IPR011250">
    <property type="entry name" value="OMP/PagP_B-barrel"/>
</dbReference>
<comment type="catalytic activity">
    <reaction evidence="3">
        <text>di-trans,octa-cis-undecaprenyl diphosphate + H2O = di-trans,octa-cis-undecaprenyl phosphate + phosphate + H(+)</text>
        <dbReference type="Rhea" id="RHEA:28094"/>
        <dbReference type="ChEBI" id="CHEBI:15377"/>
        <dbReference type="ChEBI" id="CHEBI:15378"/>
        <dbReference type="ChEBI" id="CHEBI:43474"/>
        <dbReference type="ChEBI" id="CHEBI:58405"/>
        <dbReference type="ChEBI" id="CHEBI:60392"/>
        <dbReference type="EC" id="3.6.1.27"/>
    </reaction>
</comment>
<dbReference type="SUPFAM" id="SSF56925">
    <property type="entry name" value="OMPA-like"/>
    <property type="match status" value="1"/>
</dbReference>
<proteinExistence type="predicted"/>
<gene>
    <name evidence="6" type="ordered locus">Ssed_1027</name>
</gene>
<dbReference type="EMBL" id="CP000821">
    <property type="protein sequence ID" value="ABV35638.1"/>
    <property type="molecule type" value="Genomic_DNA"/>
</dbReference>
<dbReference type="PANTHER" id="PTHR14969">
    <property type="entry name" value="SPHINGOSINE-1-PHOSPHATE PHOSPHOHYDROLASE"/>
    <property type="match status" value="1"/>
</dbReference>
<feature type="chain" id="PRO_5002722188" description="undecaprenyl-diphosphate phosphatase" evidence="4">
    <location>
        <begin position="24"/>
        <end position="437"/>
    </location>
</feature>
<dbReference type="CDD" id="cd03394">
    <property type="entry name" value="PAP2_like_5"/>
    <property type="match status" value="1"/>
</dbReference>
<dbReference type="Proteomes" id="UP000002015">
    <property type="component" value="Chromosome"/>
</dbReference>
<organism evidence="6 7">
    <name type="scientific">Shewanella sediminis (strain HAW-EB3)</name>
    <dbReference type="NCBI Taxonomy" id="425104"/>
    <lineage>
        <taxon>Bacteria</taxon>
        <taxon>Pseudomonadati</taxon>
        <taxon>Pseudomonadota</taxon>
        <taxon>Gammaproteobacteria</taxon>
        <taxon>Alteromonadales</taxon>
        <taxon>Shewanellaceae</taxon>
        <taxon>Shewanella</taxon>
    </lineage>
</organism>
<dbReference type="STRING" id="425104.Ssed_1027"/>
<evidence type="ECO:0000256" key="1">
    <source>
        <dbReference type="ARBA" id="ARBA00012374"/>
    </source>
</evidence>
<dbReference type="SMART" id="SM00014">
    <property type="entry name" value="acidPPc"/>
    <property type="match status" value="1"/>
</dbReference>
<dbReference type="EC" id="3.6.1.27" evidence="1"/>
<dbReference type="InterPro" id="IPR000326">
    <property type="entry name" value="PAP2/HPO"/>
</dbReference>
<evidence type="ECO:0000259" key="5">
    <source>
        <dbReference type="SMART" id="SM00014"/>
    </source>
</evidence>
<accession>A8FS15</accession>
<dbReference type="eggNOG" id="COG0671">
    <property type="taxonomic scope" value="Bacteria"/>
</dbReference>
<evidence type="ECO:0000313" key="6">
    <source>
        <dbReference type="EMBL" id="ABV35638.1"/>
    </source>
</evidence>
<feature type="signal peptide" evidence="4">
    <location>
        <begin position="1"/>
        <end position="23"/>
    </location>
</feature>
<feature type="domain" description="Phosphatidic acid phosphatase type 2/haloperoxidase" evidence="5">
    <location>
        <begin position="65"/>
        <end position="161"/>
    </location>
</feature>